<reference evidence="8" key="1">
    <citation type="submission" date="2023-11" db="UniProtKB">
        <authorList>
            <consortium name="WormBaseParasite"/>
        </authorList>
    </citation>
    <scope>IDENTIFICATION</scope>
</reference>
<accession>A0AA85A6H0</accession>
<dbReference type="CDD" id="cd11417">
    <property type="entry name" value="bHLH_TS_PTF1A"/>
    <property type="match status" value="1"/>
</dbReference>
<evidence type="ECO:0000313" key="7">
    <source>
        <dbReference type="Proteomes" id="UP000050790"/>
    </source>
</evidence>
<dbReference type="InterPro" id="IPR050283">
    <property type="entry name" value="E-box_TF_Regulators"/>
</dbReference>
<dbReference type="GO" id="GO:0046983">
    <property type="term" value="F:protein dimerization activity"/>
    <property type="evidence" value="ECO:0007669"/>
    <property type="project" value="InterPro"/>
</dbReference>
<dbReference type="PROSITE" id="PS50888">
    <property type="entry name" value="BHLH"/>
    <property type="match status" value="1"/>
</dbReference>
<dbReference type="GO" id="GO:0032502">
    <property type="term" value="P:developmental process"/>
    <property type="evidence" value="ECO:0007669"/>
    <property type="project" value="TreeGrafter"/>
</dbReference>
<evidence type="ECO:0000313" key="8">
    <source>
        <dbReference type="WBParaSite" id="SMRG1_67600.1"/>
    </source>
</evidence>
<evidence type="ECO:0000256" key="5">
    <source>
        <dbReference type="SAM" id="MobiDB-lite"/>
    </source>
</evidence>
<dbReference type="InterPro" id="IPR011598">
    <property type="entry name" value="bHLH_dom"/>
</dbReference>
<dbReference type="WBParaSite" id="SMRG1_67600.1">
    <property type="protein sequence ID" value="SMRG1_67600.1"/>
    <property type="gene ID" value="SMRG1_67600"/>
</dbReference>
<dbReference type="Gene3D" id="4.10.280.10">
    <property type="entry name" value="Helix-loop-helix DNA-binding domain"/>
    <property type="match status" value="1"/>
</dbReference>
<dbReference type="SUPFAM" id="SSF47459">
    <property type="entry name" value="HLH, helix-loop-helix DNA-binding domain"/>
    <property type="match status" value="1"/>
</dbReference>
<dbReference type="FunFam" id="4.10.280.10:FF:000035">
    <property type="entry name" value="Pancreas-specific transcription factor 1a"/>
    <property type="match status" value="1"/>
</dbReference>
<feature type="compositionally biased region" description="Low complexity" evidence="5">
    <location>
        <begin position="376"/>
        <end position="386"/>
    </location>
</feature>
<evidence type="ECO:0000256" key="2">
    <source>
        <dbReference type="ARBA" id="ARBA00023125"/>
    </source>
</evidence>
<keyword evidence="2" id="KW-0238">DNA-binding</keyword>
<feature type="domain" description="BHLH" evidence="6">
    <location>
        <begin position="306"/>
        <end position="358"/>
    </location>
</feature>
<dbReference type="AlphaFoldDB" id="A0AA85A6H0"/>
<feature type="region of interest" description="Disordered" evidence="5">
    <location>
        <begin position="164"/>
        <end position="184"/>
    </location>
</feature>
<organism evidence="7 8">
    <name type="scientific">Schistosoma margrebowiei</name>
    <dbReference type="NCBI Taxonomy" id="48269"/>
    <lineage>
        <taxon>Eukaryota</taxon>
        <taxon>Metazoa</taxon>
        <taxon>Spiralia</taxon>
        <taxon>Lophotrochozoa</taxon>
        <taxon>Platyhelminthes</taxon>
        <taxon>Trematoda</taxon>
        <taxon>Digenea</taxon>
        <taxon>Strigeidida</taxon>
        <taxon>Schistosomatoidea</taxon>
        <taxon>Schistosomatidae</taxon>
        <taxon>Schistosoma</taxon>
    </lineage>
</organism>
<dbReference type="InterPro" id="IPR036638">
    <property type="entry name" value="HLH_DNA-bd_sf"/>
</dbReference>
<dbReference type="Proteomes" id="UP000050790">
    <property type="component" value="Unassembled WGS sequence"/>
</dbReference>
<keyword evidence="1" id="KW-0805">Transcription regulation</keyword>
<keyword evidence="3" id="KW-0804">Transcription</keyword>
<dbReference type="Pfam" id="PF00010">
    <property type="entry name" value="HLH"/>
    <property type="match status" value="1"/>
</dbReference>
<dbReference type="SMART" id="SM00353">
    <property type="entry name" value="HLH"/>
    <property type="match status" value="1"/>
</dbReference>
<evidence type="ECO:0000259" key="6">
    <source>
        <dbReference type="PROSITE" id="PS50888"/>
    </source>
</evidence>
<dbReference type="GO" id="GO:0000977">
    <property type="term" value="F:RNA polymerase II transcription regulatory region sequence-specific DNA binding"/>
    <property type="evidence" value="ECO:0007669"/>
    <property type="project" value="TreeGrafter"/>
</dbReference>
<name>A0AA85A6H0_9TREM</name>
<evidence type="ECO:0000256" key="1">
    <source>
        <dbReference type="ARBA" id="ARBA00023015"/>
    </source>
</evidence>
<proteinExistence type="predicted"/>
<evidence type="ECO:0000256" key="4">
    <source>
        <dbReference type="ARBA" id="ARBA00023242"/>
    </source>
</evidence>
<evidence type="ECO:0000256" key="3">
    <source>
        <dbReference type="ARBA" id="ARBA00023163"/>
    </source>
</evidence>
<dbReference type="GO" id="GO:0000981">
    <property type="term" value="F:DNA-binding transcription factor activity, RNA polymerase II-specific"/>
    <property type="evidence" value="ECO:0007669"/>
    <property type="project" value="TreeGrafter"/>
</dbReference>
<keyword evidence="4" id="KW-0539">Nucleus</keyword>
<protein>
    <recommendedName>
        <fullName evidence="6">BHLH domain-containing protein</fullName>
    </recommendedName>
</protein>
<feature type="compositionally biased region" description="Acidic residues" evidence="5">
    <location>
        <begin position="389"/>
        <end position="400"/>
    </location>
</feature>
<dbReference type="PANTHER" id="PTHR23349:SF112">
    <property type="entry name" value="48 RELATED 1, ISOFORM B"/>
    <property type="match status" value="1"/>
</dbReference>
<sequence>MNSNYEERITTSIGMTFDTKSLPVSILRNSIQHWFTPIMDNYPNEMITTSTNTTNTTNNIKQYWTNQTQQQPQLTAHNMNQSLITPIQKSINLTTHKLISTLPLTNFNLESNNESFNLNEKYFNSEIINSNTIQLCNASNYTLNHHQCIPMDYNTWSSSVFNNNDNNTTTNSNNSSHLNDYDNNNNNRYPNTNLLKSLHNDMKHNHNIILPFNTNLIQSNILMNNNRNYDHSNEFLYDLDNESSNCSSISLHSNDTTTNTTTNIHNRIRSLSTIRSNNKLLYRSNRIKIMNIRKTGHFKNHNLHAFQRQAANMRERRRMQSINKAFEGLRSHIPTLPYEKRLSKVDTLRLAIGYIHFLQEIIQSHSKDEITWKDINTNSDTNSNHNDYIDDNDNEDEDYNEDVSMENDENNILIKKNLFHSTSLTKMSSLYSGHFKHDRLQSNCSFTMNKLNSNYNLKDENKMNRERKIILNLPKKLFEMMMGRSDDTRIFEDHSHNNDKTKTINDPYYQSEQILLGHSLSWHRDNPPWSRNSSSNSTNILVAKLWIPEKLECIKAI</sequence>
<feature type="region of interest" description="Disordered" evidence="5">
    <location>
        <begin position="374"/>
        <end position="400"/>
    </location>
</feature>
<dbReference type="PANTHER" id="PTHR23349">
    <property type="entry name" value="BASIC HELIX-LOOP-HELIX TRANSCRIPTION FACTOR, TWIST"/>
    <property type="match status" value="1"/>
</dbReference>